<reference evidence="1" key="1">
    <citation type="journal article" date="2023" name="IScience">
        <title>Live-bearing cockroach genome reveals convergent evolutionary mechanisms linked to viviparity in insects and beyond.</title>
        <authorList>
            <person name="Fouks B."/>
            <person name="Harrison M.C."/>
            <person name="Mikhailova A.A."/>
            <person name="Marchal E."/>
            <person name="English S."/>
            <person name="Carruthers M."/>
            <person name="Jennings E.C."/>
            <person name="Chiamaka E.L."/>
            <person name="Frigard R.A."/>
            <person name="Pippel M."/>
            <person name="Attardo G.M."/>
            <person name="Benoit J.B."/>
            <person name="Bornberg-Bauer E."/>
            <person name="Tobe S.S."/>
        </authorList>
    </citation>
    <scope>NUCLEOTIDE SEQUENCE</scope>
    <source>
        <strain evidence="1">Stay&amp;Tobe</strain>
    </source>
</reference>
<keyword evidence="2" id="KW-1185">Reference proteome</keyword>
<protein>
    <submittedName>
        <fullName evidence="1">Uncharacterized protein</fullName>
    </submittedName>
</protein>
<proteinExistence type="predicted"/>
<sequence length="52" mass="5595">QDLHDLRICILDTIATTFTAGVAMMILKKIFGLQAVVSRMPDAVSGETSIDS</sequence>
<dbReference type="EMBL" id="JASPKZ010009379">
    <property type="protein sequence ID" value="KAJ9577037.1"/>
    <property type="molecule type" value="Genomic_DNA"/>
</dbReference>
<name>A0AAD7ZBB4_DIPPU</name>
<dbReference type="AlphaFoldDB" id="A0AAD7ZBB4"/>
<evidence type="ECO:0000313" key="1">
    <source>
        <dbReference type="EMBL" id="KAJ9577037.1"/>
    </source>
</evidence>
<accession>A0AAD7ZBB4</accession>
<evidence type="ECO:0000313" key="2">
    <source>
        <dbReference type="Proteomes" id="UP001233999"/>
    </source>
</evidence>
<comment type="caution">
    <text evidence="1">The sequence shown here is derived from an EMBL/GenBank/DDBJ whole genome shotgun (WGS) entry which is preliminary data.</text>
</comment>
<dbReference type="Proteomes" id="UP001233999">
    <property type="component" value="Unassembled WGS sequence"/>
</dbReference>
<gene>
    <name evidence="1" type="ORF">L9F63_006385</name>
</gene>
<reference evidence="1" key="2">
    <citation type="submission" date="2023-05" db="EMBL/GenBank/DDBJ databases">
        <authorList>
            <person name="Fouks B."/>
        </authorList>
    </citation>
    <scope>NUCLEOTIDE SEQUENCE</scope>
    <source>
        <strain evidence="1">Stay&amp;Tobe</strain>
        <tissue evidence="1">Testes</tissue>
    </source>
</reference>
<feature type="non-terminal residue" evidence="1">
    <location>
        <position position="52"/>
    </location>
</feature>
<feature type="non-terminal residue" evidence="1">
    <location>
        <position position="1"/>
    </location>
</feature>
<organism evidence="1 2">
    <name type="scientific">Diploptera punctata</name>
    <name type="common">Pacific beetle cockroach</name>
    <dbReference type="NCBI Taxonomy" id="6984"/>
    <lineage>
        <taxon>Eukaryota</taxon>
        <taxon>Metazoa</taxon>
        <taxon>Ecdysozoa</taxon>
        <taxon>Arthropoda</taxon>
        <taxon>Hexapoda</taxon>
        <taxon>Insecta</taxon>
        <taxon>Pterygota</taxon>
        <taxon>Neoptera</taxon>
        <taxon>Polyneoptera</taxon>
        <taxon>Dictyoptera</taxon>
        <taxon>Blattodea</taxon>
        <taxon>Blaberoidea</taxon>
        <taxon>Blaberidae</taxon>
        <taxon>Diplopterinae</taxon>
        <taxon>Diploptera</taxon>
    </lineage>
</organism>